<dbReference type="eggNOG" id="COG3672">
    <property type="taxonomic scope" value="Bacteria"/>
</dbReference>
<feature type="domain" description="CEP76/DRC7 peptidase-like" evidence="4">
    <location>
        <begin position="157"/>
        <end position="253"/>
    </location>
</feature>
<comment type="caution">
    <text evidence="5">The sequence shown here is derived from an EMBL/GenBank/DDBJ whole genome shotgun (WGS) entry which is preliminary data.</text>
</comment>
<name>A0A091B4R8_9GAMM</name>
<dbReference type="EMBL" id="AVCK01000022">
    <property type="protein sequence ID" value="KFN45864.1"/>
    <property type="molecule type" value="Genomic_DNA"/>
</dbReference>
<reference evidence="5 6" key="1">
    <citation type="submission" date="2013-09" db="EMBL/GenBank/DDBJ databases">
        <title>Genome sequencing of Arenimonas metalli.</title>
        <authorList>
            <person name="Chen F."/>
            <person name="Wang G."/>
        </authorList>
    </citation>
    <scope>NUCLEOTIDE SEQUENCE [LARGE SCALE GENOMIC DNA]</scope>
    <source>
        <strain evidence="5 6">CF5-1</strain>
    </source>
</reference>
<proteinExistence type="predicted"/>
<dbReference type="PATRIC" id="fig|1384056.3.peg.1649"/>
<dbReference type="Gene3D" id="3.10.620.30">
    <property type="match status" value="1"/>
</dbReference>
<dbReference type="STRING" id="1384056.N787_02650"/>
<dbReference type="GO" id="GO:0005856">
    <property type="term" value="C:cytoskeleton"/>
    <property type="evidence" value="ECO:0007669"/>
    <property type="project" value="UniProtKB-SubCell"/>
</dbReference>
<sequence length="274" mass="30364">MNRGGKTSPLAWMLLIGMVLMSVRALERVGGGGDGPRSAAEALPELPAPATPGEDFAAPPETRAIELANGYRLHEGQVAEALREAGHAETWMSFGWIFGDETVTTVAPGLDRRHHFANAYLVGYVPFEGVDAWVPLVSLAQRKQYAYDHDQYPGVPELWQTSREAFFYPQGDCEDHAIALADWLIGLGLDARVVLGRMKEEGHAWVVVLDGARTYLLEATHKRPGRALPLASQLPDYRPEAMFNRDSYWVNTGSPLTTDYTGARWQRRSGFLRD</sequence>
<evidence type="ECO:0000313" key="5">
    <source>
        <dbReference type="EMBL" id="KFN45864.1"/>
    </source>
</evidence>
<dbReference type="OrthoDB" id="5726340at2"/>
<feature type="region of interest" description="Disordered" evidence="3">
    <location>
        <begin position="31"/>
        <end position="50"/>
    </location>
</feature>
<accession>A0A091B4R8</accession>
<evidence type="ECO:0000313" key="6">
    <source>
        <dbReference type="Proteomes" id="UP000029393"/>
    </source>
</evidence>
<evidence type="ECO:0000259" key="4">
    <source>
        <dbReference type="Pfam" id="PF24656"/>
    </source>
</evidence>
<organism evidence="5 6">
    <name type="scientific">Arenimonas metalli CF5-1</name>
    <dbReference type="NCBI Taxonomy" id="1384056"/>
    <lineage>
        <taxon>Bacteria</taxon>
        <taxon>Pseudomonadati</taxon>
        <taxon>Pseudomonadota</taxon>
        <taxon>Gammaproteobacteria</taxon>
        <taxon>Lysobacterales</taxon>
        <taxon>Lysobacteraceae</taxon>
        <taxon>Arenimonas</taxon>
    </lineage>
</organism>
<dbReference type="AlphaFoldDB" id="A0A091B4R8"/>
<gene>
    <name evidence="5" type="ORF">N787_02650</name>
</gene>
<evidence type="ECO:0000256" key="2">
    <source>
        <dbReference type="ARBA" id="ARBA00023212"/>
    </source>
</evidence>
<comment type="subcellular location">
    <subcellularLocation>
        <location evidence="1">Cytoplasm</location>
        <location evidence="1">Cytoskeleton</location>
    </subcellularLocation>
</comment>
<evidence type="ECO:0000256" key="3">
    <source>
        <dbReference type="SAM" id="MobiDB-lite"/>
    </source>
</evidence>
<dbReference type="InterPro" id="IPR056290">
    <property type="entry name" value="CEPT76/DRC7_peptidase-like_dom"/>
</dbReference>
<keyword evidence="6" id="KW-1185">Reference proteome</keyword>
<keyword evidence="2" id="KW-0963">Cytoplasm</keyword>
<dbReference type="Proteomes" id="UP000029393">
    <property type="component" value="Unassembled WGS sequence"/>
</dbReference>
<evidence type="ECO:0000256" key="1">
    <source>
        <dbReference type="ARBA" id="ARBA00004245"/>
    </source>
</evidence>
<dbReference type="InterPro" id="IPR038765">
    <property type="entry name" value="Papain-like_cys_pep_sf"/>
</dbReference>
<dbReference type="SUPFAM" id="SSF54001">
    <property type="entry name" value="Cysteine proteinases"/>
    <property type="match status" value="1"/>
</dbReference>
<keyword evidence="2" id="KW-0206">Cytoskeleton</keyword>
<protein>
    <recommendedName>
        <fullName evidence="4">CEP76/DRC7 peptidase-like domain-containing protein</fullName>
    </recommendedName>
</protein>
<dbReference type="Pfam" id="PF24656">
    <property type="entry name" value="CEPT76_peptidase"/>
    <property type="match status" value="1"/>
</dbReference>
<dbReference type="RefSeq" id="WP_052575301.1">
    <property type="nucleotide sequence ID" value="NZ_AVCK01000022.1"/>
</dbReference>